<evidence type="ECO:0000259" key="1">
    <source>
        <dbReference type="PROSITE" id="PS51762"/>
    </source>
</evidence>
<dbReference type="PANTHER" id="PTHR10963:SF60">
    <property type="entry name" value="GRAM-NEGATIVE BACTERIA-BINDING PROTEIN 1-RELATED"/>
    <property type="match status" value="1"/>
</dbReference>
<organism evidence="2 3">
    <name type="scientific">Manduca sexta</name>
    <name type="common">Tobacco hawkmoth</name>
    <name type="synonym">Tobacco hornworm</name>
    <dbReference type="NCBI Taxonomy" id="7130"/>
    <lineage>
        <taxon>Eukaryota</taxon>
        <taxon>Metazoa</taxon>
        <taxon>Ecdysozoa</taxon>
        <taxon>Arthropoda</taxon>
        <taxon>Hexapoda</taxon>
        <taxon>Insecta</taxon>
        <taxon>Pterygota</taxon>
        <taxon>Neoptera</taxon>
        <taxon>Endopterygota</taxon>
        <taxon>Lepidoptera</taxon>
        <taxon>Glossata</taxon>
        <taxon>Ditrysia</taxon>
        <taxon>Bombycoidea</taxon>
        <taxon>Sphingidae</taxon>
        <taxon>Sphinginae</taxon>
        <taxon>Sphingini</taxon>
        <taxon>Manduca</taxon>
    </lineage>
</organism>
<reference evidence="2" key="2">
    <citation type="submission" date="2020-12" db="EMBL/GenBank/DDBJ databases">
        <authorList>
            <person name="Kanost M."/>
        </authorList>
    </citation>
    <scope>NUCLEOTIDE SEQUENCE</scope>
</reference>
<feature type="domain" description="GH16" evidence="1">
    <location>
        <begin position="1"/>
        <end position="133"/>
    </location>
</feature>
<dbReference type="Pfam" id="PF00722">
    <property type="entry name" value="Glyco_hydro_16"/>
    <property type="match status" value="1"/>
</dbReference>
<proteinExistence type="predicted"/>
<dbReference type="PROSITE" id="PS51762">
    <property type="entry name" value="GH16_2"/>
    <property type="match status" value="1"/>
</dbReference>
<protein>
    <recommendedName>
        <fullName evidence="1">GH16 domain-containing protein</fullName>
    </recommendedName>
</protein>
<evidence type="ECO:0000313" key="2">
    <source>
        <dbReference type="EMBL" id="KAG6465630.1"/>
    </source>
</evidence>
<gene>
    <name evidence="2" type="ORF">O3G_MSEX015278</name>
</gene>
<comment type="caution">
    <text evidence="2">The sequence shown here is derived from an EMBL/GenBank/DDBJ whole genome shotgun (WGS) entry which is preliminary data.</text>
</comment>
<accession>A0A921ZWI2</accession>
<keyword evidence="3" id="KW-1185">Reference proteome</keyword>
<evidence type="ECO:0000313" key="3">
    <source>
        <dbReference type="Proteomes" id="UP000791440"/>
    </source>
</evidence>
<dbReference type="InterPro" id="IPR000757">
    <property type="entry name" value="Beta-glucanase-like"/>
</dbReference>
<dbReference type="EMBL" id="JH669618">
    <property type="protein sequence ID" value="KAG6465630.1"/>
    <property type="molecule type" value="Genomic_DNA"/>
</dbReference>
<dbReference type="GO" id="GO:0004553">
    <property type="term" value="F:hydrolase activity, hydrolyzing O-glycosyl compounds"/>
    <property type="evidence" value="ECO:0007669"/>
    <property type="project" value="InterPro"/>
</dbReference>
<dbReference type="InterPro" id="IPR050546">
    <property type="entry name" value="Glycosyl_Hydrlase_16"/>
</dbReference>
<dbReference type="Proteomes" id="UP000791440">
    <property type="component" value="Unassembled WGS sequence"/>
</dbReference>
<sequence length="133" mass="15375">MLLKDKQGLANWNNDYHVYSLLWKPNGLELMVDGEVYGTIDAGDGFYQIAKNNLVSHASQWLKGTVMAPFDEKFFITLGLRVAGIHDFTDGPGKPWENKGTKAMINFWNNRFRWFPTWHDTSLKVDYVRVYAL</sequence>
<dbReference type="AlphaFoldDB" id="A0A921ZWI2"/>
<reference evidence="2" key="1">
    <citation type="journal article" date="2016" name="Insect Biochem. Mol. Biol.">
        <title>Multifaceted biological insights from a draft genome sequence of the tobacco hornworm moth, Manduca sexta.</title>
        <authorList>
            <person name="Kanost M.R."/>
            <person name="Arrese E.L."/>
            <person name="Cao X."/>
            <person name="Chen Y.R."/>
            <person name="Chellapilla S."/>
            <person name="Goldsmith M.R."/>
            <person name="Grosse-Wilde E."/>
            <person name="Heckel D.G."/>
            <person name="Herndon N."/>
            <person name="Jiang H."/>
            <person name="Papanicolaou A."/>
            <person name="Qu J."/>
            <person name="Soulages J.L."/>
            <person name="Vogel H."/>
            <person name="Walters J."/>
            <person name="Waterhouse R.M."/>
            <person name="Ahn S.J."/>
            <person name="Almeida F.C."/>
            <person name="An C."/>
            <person name="Aqrawi P."/>
            <person name="Bretschneider A."/>
            <person name="Bryant W.B."/>
            <person name="Bucks S."/>
            <person name="Chao H."/>
            <person name="Chevignon G."/>
            <person name="Christen J.M."/>
            <person name="Clarke D.F."/>
            <person name="Dittmer N.T."/>
            <person name="Ferguson L.C.F."/>
            <person name="Garavelou S."/>
            <person name="Gordon K.H.J."/>
            <person name="Gunaratna R.T."/>
            <person name="Han Y."/>
            <person name="Hauser F."/>
            <person name="He Y."/>
            <person name="Heidel-Fischer H."/>
            <person name="Hirsh A."/>
            <person name="Hu Y."/>
            <person name="Jiang H."/>
            <person name="Kalra D."/>
            <person name="Klinner C."/>
            <person name="Konig C."/>
            <person name="Kovar C."/>
            <person name="Kroll A.R."/>
            <person name="Kuwar S.S."/>
            <person name="Lee S.L."/>
            <person name="Lehman R."/>
            <person name="Li K."/>
            <person name="Li Z."/>
            <person name="Liang H."/>
            <person name="Lovelace S."/>
            <person name="Lu Z."/>
            <person name="Mansfield J.H."/>
            <person name="McCulloch K.J."/>
            <person name="Mathew T."/>
            <person name="Morton B."/>
            <person name="Muzny D.M."/>
            <person name="Neunemann D."/>
            <person name="Ongeri F."/>
            <person name="Pauchet Y."/>
            <person name="Pu L.L."/>
            <person name="Pyrousis I."/>
            <person name="Rao X.J."/>
            <person name="Redding A."/>
            <person name="Roesel C."/>
            <person name="Sanchez-Gracia A."/>
            <person name="Schaack S."/>
            <person name="Shukla A."/>
            <person name="Tetreau G."/>
            <person name="Wang Y."/>
            <person name="Xiong G.H."/>
            <person name="Traut W."/>
            <person name="Walsh T.K."/>
            <person name="Worley K.C."/>
            <person name="Wu D."/>
            <person name="Wu W."/>
            <person name="Wu Y.Q."/>
            <person name="Zhang X."/>
            <person name="Zou Z."/>
            <person name="Zucker H."/>
            <person name="Briscoe A.D."/>
            <person name="Burmester T."/>
            <person name="Clem R.J."/>
            <person name="Feyereisen R."/>
            <person name="Grimmelikhuijzen C.J.P."/>
            <person name="Hamodrakas S.J."/>
            <person name="Hansson B.S."/>
            <person name="Huguet E."/>
            <person name="Jermiin L.S."/>
            <person name="Lan Q."/>
            <person name="Lehman H.K."/>
            <person name="Lorenzen M."/>
            <person name="Merzendorfer H."/>
            <person name="Michalopoulos I."/>
            <person name="Morton D.B."/>
            <person name="Muthukrishnan S."/>
            <person name="Oakeshott J.G."/>
            <person name="Palmer W."/>
            <person name="Park Y."/>
            <person name="Passarelli A.L."/>
            <person name="Rozas J."/>
            <person name="Schwartz L.M."/>
            <person name="Smith W."/>
            <person name="Southgate A."/>
            <person name="Vilcinskas A."/>
            <person name="Vogt R."/>
            <person name="Wang P."/>
            <person name="Werren J."/>
            <person name="Yu X.Q."/>
            <person name="Zhou J.J."/>
            <person name="Brown S.J."/>
            <person name="Scherer S.E."/>
            <person name="Richards S."/>
            <person name="Blissard G.W."/>
        </authorList>
    </citation>
    <scope>NUCLEOTIDE SEQUENCE</scope>
</reference>
<dbReference type="PANTHER" id="PTHR10963">
    <property type="entry name" value="GLYCOSYL HYDROLASE-RELATED"/>
    <property type="match status" value="1"/>
</dbReference>
<dbReference type="GO" id="GO:0005975">
    <property type="term" value="P:carbohydrate metabolic process"/>
    <property type="evidence" value="ECO:0007669"/>
    <property type="project" value="InterPro"/>
</dbReference>
<name>A0A921ZWI2_MANSE</name>
<dbReference type="EMBL" id="JH669618">
    <property type="protein sequence ID" value="KAG6465631.1"/>
    <property type="molecule type" value="Genomic_DNA"/>
</dbReference>